<dbReference type="EMBL" id="WMET01000002">
    <property type="protein sequence ID" value="MYL20359.1"/>
    <property type="molecule type" value="Genomic_DNA"/>
</dbReference>
<feature type="transmembrane region" description="Helical" evidence="8">
    <location>
        <begin position="177"/>
        <end position="198"/>
    </location>
</feature>
<evidence type="ECO:0000256" key="3">
    <source>
        <dbReference type="ARBA" id="ARBA00022448"/>
    </source>
</evidence>
<comment type="caution">
    <text evidence="10">The sequence shown here is derived from an EMBL/GenBank/DDBJ whole genome shotgun (WGS) entry which is preliminary data.</text>
</comment>
<feature type="transmembrane region" description="Helical" evidence="8">
    <location>
        <begin position="76"/>
        <end position="95"/>
    </location>
</feature>
<keyword evidence="5 8" id="KW-0812">Transmembrane</keyword>
<feature type="transmembrane region" description="Helical" evidence="8">
    <location>
        <begin position="244"/>
        <end position="263"/>
    </location>
</feature>
<dbReference type="InterPro" id="IPR004626">
    <property type="entry name" value="RarD"/>
</dbReference>
<reference evidence="10 11" key="1">
    <citation type="submission" date="2019-11" db="EMBL/GenBank/DDBJ databases">
        <title>Genome sequences of 17 halophilic strains isolated from different environments.</title>
        <authorList>
            <person name="Furrow R.E."/>
        </authorList>
    </citation>
    <scope>NUCLEOTIDE SEQUENCE [LARGE SCALE GENOMIC DNA]</scope>
    <source>
        <strain evidence="10 11">22511_23_Filter</strain>
    </source>
</reference>
<dbReference type="SUPFAM" id="SSF103481">
    <property type="entry name" value="Multidrug resistance efflux transporter EmrE"/>
    <property type="match status" value="2"/>
</dbReference>
<keyword evidence="6 8" id="KW-1133">Transmembrane helix</keyword>
<evidence type="ECO:0000256" key="2">
    <source>
        <dbReference type="ARBA" id="ARBA00007362"/>
    </source>
</evidence>
<dbReference type="NCBIfam" id="TIGR00688">
    <property type="entry name" value="rarD"/>
    <property type="match status" value="1"/>
</dbReference>
<feature type="transmembrane region" description="Helical" evidence="8">
    <location>
        <begin position="38"/>
        <end position="56"/>
    </location>
</feature>
<dbReference type="PANTHER" id="PTHR22911">
    <property type="entry name" value="ACYL-MALONYL CONDENSING ENZYME-RELATED"/>
    <property type="match status" value="1"/>
</dbReference>
<comment type="similarity">
    <text evidence="2">Belongs to the EamA transporter family.</text>
</comment>
<dbReference type="InterPro" id="IPR037185">
    <property type="entry name" value="EmrE-like"/>
</dbReference>
<keyword evidence="4" id="KW-1003">Cell membrane</keyword>
<protein>
    <submittedName>
        <fullName evidence="10">EamA family transporter RarD</fullName>
    </submittedName>
</protein>
<feature type="transmembrane region" description="Helical" evidence="8">
    <location>
        <begin position="269"/>
        <end position="288"/>
    </location>
</feature>
<dbReference type="GO" id="GO:0005886">
    <property type="term" value="C:plasma membrane"/>
    <property type="evidence" value="ECO:0007669"/>
    <property type="project" value="UniProtKB-SubCell"/>
</dbReference>
<feature type="transmembrane region" description="Helical" evidence="8">
    <location>
        <begin position="210"/>
        <end position="232"/>
    </location>
</feature>
<feature type="transmembrane region" description="Helical" evidence="8">
    <location>
        <begin position="131"/>
        <end position="148"/>
    </location>
</feature>
<evidence type="ECO:0000256" key="6">
    <source>
        <dbReference type="ARBA" id="ARBA00022989"/>
    </source>
</evidence>
<feature type="domain" description="EamA" evidence="9">
    <location>
        <begin position="7"/>
        <end position="147"/>
    </location>
</feature>
<evidence type="ECO:0000256" key="5">
    <source>
        <dbReference type="ARBA" id="ARBA00022692"/>
    </source>
</evidence>
<feature type="transmembrane region" description="Helical" evidence="8">
    <location>
        <begin position="107"/>
        <end position="124"/>
    </location>
</feature>
<sequence>MENDQKPGIIYTAGAYILWGILPIYWKWIQDISAFEILAHRIVWSFVFMSLIIVVLQKQHPFLKECRRILKNKRQMIGITLASVTISINWVTYILAVNTDHVVEASLGYYINPLVSILLGMIFLQERFSKAQWLAFALAGTGVLYMTLKFGSVPWLALLLAFSFGTYGLLKKLVPLNAMFGLTIETLIVTPAALFFLVQQQSGPWASVNWGSVTTILVFGAGVVTAVPLLLFSAGAKRIPLSMVGFLQYFAPTIMLVIGVFLYDEPFTSVHAVAFTFIWSGLAVYTMARMKRMKKYEPKVR</sequence>
<dbReference type="Proteomes" id="UP000460949">
    <property type="component" value="Unassembled WGS sequence"/>
</dbReference>
<organism evidence="10 11">
    <name type="scientific">Halobacillus litoralis</name>
    <dbReference type="NCBI Taxonomy" id="45668"/>
    <lineage>
        <taxon>Bacteria</taxon>
        <taxon>Bacillati</taxon>
        <taxon>Bacillota</taxon>
        <taxon>Bacilli</taxon>
        <taxon>Bacillales</taxon>
        <taxon>Bacillaceae</taxon>
        <taxon>Halobacillus</taxon>
    </lineage>
</organism>
<evidence type="ECO:0000256" key="1">
    <source>
        <dbReference type="ARBA" id="ARBA00004651"/>
    </source>
</evidence>
<dbReference type="PANTHER" id="PTHR22911:SF137">
    <property type="entry name" value="SOLUTE CARRIER FAMILY 35 MEMBER G2-RELATED"/>
    <property type="match status" value="1"/>
</dbReference>
<evidence type="ECO:0000259" key="9">
    <source>
        <dbReference type="Pfam" id="PF00892"/>
    </source>
</evidence>
<feature type="transmembrane region" description="Helical" evidence="8">
    <location>
        <begin position="9"/>
        <end position="26"/>
    </location>
</feature>
<dbReference type="RefSeq" id="WP_160836989.1">
    <property type="nucleotide sequence ID" value="NZ_WMET01000002.1"/>
</dbReference>
<proteinExistence type="inferred from homology"/>
<evidence type="ECO:0000256" key="8">
    <source>
        <dbReference type="SAM" id="Phobius"/>
    </source>
</evidence>
<name>A0A845DU46_9BACI</name>
<keyword evidence="3" id="KW-0813">Transport</keyword>
<feature type="transmembrane region" description="Helical" evidence="8">
    <location>
        <begin position="154"/>
        <end position="170"/>
    </location>
</feature>
<accession>A0A845DU46</accession>
<keyword evidence="7 8" id="KW-0472">Membrane</keyword>
<evidence type="ECO:0000256" key="4">
    <source>
        <dbReference type="ARBA" id="ARBA00022475"/>
    </source>
</evidence>
<evidence type="ECO:0000313" key="10">
    <source>
        <dbReference type="EMBL" id="MYL20359.1"/>
    </source>
</evidence>
<gene>
    <name evidence="10" type="primary">rarD</name>
    <name evidence="10" type="ORF">GLW04_10700</name>
</gene>
<feature type="domain" description="EamA" evidence="9">
    <location>
        <begin position="155"/>
        <end position="285"/>
    </location>
</feature>
<dbReference type="AlphaFoldDB" id="A0A845DU46"/>
<dbReference type="InterPro" id="IPR000620">
    <property type="entry name" value="EamA_dom"/>
</dbReference>
<evidence type="ECO:0000313" key="11">
    <source>
        <dbReference type="Proteomes" id="UP000460949"/>
    </source>
</evidence>
<dbReference type="Pfam" id="PF00892">
    <property type="entry name" value="EamA"/>
    <property type="match status" value="2"/>
</dbReference>
<comment type="subcellular location">
    <subcellularLocation>
        <location evidence="1">Cell membrane</location>
        <topology evidence="1">Multi-pass membrane protein</topology>
    </subcellularLocation>
</comment>
<evidence type="ECO:0000256" key="7">
    <source>
        <dbReference type="ARBA" id="ARBA00023136"/>
    </source>
</evidence>